<keyword evidence="2" id="KW-1185">Reference proteome</keyword>
<protein>
    <submittedName>
        <fullName evidence="1">Uncharacterized protein</fullName>
    </submittedName>
</protein>
<sequence length="230" mass="26045">MPPPANNTLDTLRRGGEVELETLQQMRDGSVALFDGLIAETHKRHAALAELEETSNACKRPGANSTVDTLQFVLSKVRAEIQACRTNISETHNRYEQAYDDAHAECKRNIEKSRCVSSRQENAADGMDLHAKVLEYWISGAIDIPDDHEWFRSHFESVQCVTNARNRILQLESQMFPNEEHERQSRDAAVDRSWKQYEKEKAALELQIADLAQAEVRMLAELQALGVRAA</sequence>
<reference evidence="1" key="1">
    <citation type="journal article" date="2020" name="Stud. Mycol.">
        <title>101 Dothideomycetes genomes: a test case for predicting lifestyles and emergence of pathogens.</title>
        <authorList>
            <person name="Haridas S."/>
            <person name="Albert R."/>
            <person name="Binder M."/>
            <person name="Bloem J."/>
            <person name="Labutti K."/>
            <person name="Salamov A."/>
            <person name="Andreopoulos B."/>
            <person name="Baker S."/>
            <person name="Barry K."/>
            <person name="Bills G."/>
            <person name="Bluhm B."/>
            <person name="Cannon C."/>
            <person name="Castanera R."/>
            <person name="Culley D."/>
            <person name="Daum C."/>
            <person name="Ezra D."/>
            <person name="Gonzalez J."/>
            <person name="Henrissat B."/>
            <person name="Kuo A."/>
            <person name="Liang C."/>
            <person name="Lipzen A."/>
            <person name="Lutzoni F."/>
            <person name="Magnuson J."/>
            <person name="Mondo S."/>
            <person name="Nolan M."/>
            <person name="Ohm R."/>
            <person name="Pangilinan J."/>
            <person name="Park H.-J."/>
            <person name="Ramirez L."/>
            <person name="Alfaro M."/>
            <person name="Sun H."/>
            <person name="Tritt A."/>
            <person name="Yoshinaga Y."/>
            <person name="Zwiers L.-H."/>
            <person name="Turgeon B."/>
            <person name="Goodwin S."/>
            <person name="Spatafora J."/>
            <person name="Crous P."/>
            <person name="Grigoriev I."/>
        </authorList>
    </citation>
    <scope>NUCLEOTIDE SEQUENCE</scope>
    <source>
        <strain evidence="1">CBS 107.79</strain>
    </source>
</reference>
<evidence type="ECO:0000313" key="2">
    <source>
        <dbReference type="Proteomes" id="UP000800036"/>
    </source>
</evidence>
<accession>A0A6A5VN72</accession>
<dbReference type="AlphaFoldDB" id="A0A6A5VN72"/>
<name>A0A6A5VN72_9PLEO</name>
<gene>
    <name evidence="1" type="ORF">BU23DRAFT_651022</name>
</gene>
<dbReference type="EMBL" id="ML976660">
    <property type="protein sequence ID" value="KAF1978345.1"/>
    <property type="molecule type" value="Genomic_DNA"/>
</dbReference>
<proteinExistence type="predicted"/>
<organism evidence="1 2">
    <name type="scientific">Bimuria novae-zelandiae CBS 107.79</name>
    <dbReference type="NCBI Taxonomy" id="1447943"/>
    <lineage>
        <taxon>Eukaryota</taxon>
        <taxon>Fungi</taxon>
        <taxon>Dikarya</taxon>
        <taxon>Ascomycota</taxon>
        <taxon>Pezizomycotina</taxon>
        <taxon>Dothideomycetes</taxon>
        <taxon>Pleosporomycetidae</taxon>
        <taxon>Pleosporales</taxon>
        <taxon>Massarineae</taxon>
        <taxon>Didymosphaeriaceae</taxon>
        <taxon>Bimuria</taxon>
    </lineage>
</organism>
<evidence type="ECO:0000313" key="1">
    <source>
        <dbReference type="EMBL" id="KAF1978345.1"/>
    </source>
</evidence>
<dbReference type="Proteomes" id="UP000800036">
    <property type="component" value="Unassembled WGS sequence"/>
</dbReference>
<dbReference type="OrthoDB" id="10530425at2759"/>